<comment type="cofactor">
    <cofactor evidence="1">
        <name>pantetheine 4'-phosphate</name>
        <dbReference type="ChEBI" id="CHEBI:47942"/>
    </cofactor>
</comment>
<dbReference type="Pfam" id="PF00550">
    <property type="entry name" value="PP-binding"/>
    <property type="match status" value="1"/>
</dbReference>
<dbReference type="Pfam" id="PF00501">
    <property type="entry name" value="AMP-binding"/>
    <property type="match status" value="1"/>
</dbReference>
<dbReference type="InterPro" id="IPR020845">
    <property type="entry name" value="AMP-binding_CS"/>
</dbReference>
<dbReference type="Gene3D" id="3.40.50.1820">
    <property type="entry name" value="alpha/beta hydrolase"/>
    <property type="match status" value="1"/>
</dbReference>
<keyword evidence="3" id="KW-0597">Phosphoprotein</keyword>
<dbReference type="SUPFAM" id="SSF47336">
    <property type="entry name" value="ACP-like"/>
    <property type="match status" value="1"/>
</dbReference>
<dbReference type="SUPFAM" id="SSF56801">
    <property type="entry name" value="Acetyl-CoA synthetase-like"/>
    <property type="match status" value="1"/>
</dbReference>
<dbReference type="Gene3D" id="3.30.300.30">
    <property type="match status" value="1"/>
</dbReference>
<dbReference type="SUPFAM" id="SSF53474">
    <property type="entry name" value="alpha/beta-Hydrolases"/>
    <property type="match status" value="1"/>
</dbReference>
<dbReference type="InterPro" id="IPR025110">
    <property type="entry name" value="AMP-bd_C"/>
</dbReference>
<dbReference type="InterPro" id="IPR045851">
    <property type="entry name" value="AMP-bd_C_sf"/>
</dbReference>
<evidence type="ECO:0000256" key="3">
    <source>
        <dbReference type="ARBA" id="ARBA00022553"/>
    </source>
</evidence>
<dbReference type="InterPro" id="IPR000873">
    <property type="entry name" value="AMP-dep_synth/lig_dom"/>
</dbReference>
<dbReference type="InterPro" id="IPR036736">
    <property type="entry name" value="ACP-like_sf"/>
</dbReference>
<dbReference type="InterPro" id="IPR020802">
    <property type="entry name" value="TesA-like"/>
</dbReference>
<dbReference type="InterPro" id="IPR029058">
    <property type="entry name" value="AB_hydrolase_fold"/>
</dbReference>
<dbReference type="PANTHER" id="PTHR44845:SF6">
    <property type="entry name" value="BETA-ALANINE-ACTIVATING ENZYME"/>
    <property type="match status" value="1"/>
</dbReference>
<keyword evidence="4" id="KW-0436">Ligase</keyword>
<dbReference type="PROSITE" id="PS50075">
    <property type="entry name" value="CARRIER"/>
    <property type="match status" value="1"/>
</dbReference>
<dbReference type="EMBL" id="VNIQ01000006">
    <property type="protein sequence ID" value="TYQ02456.1"/>
    <property type="molecule type" value="Genomic_DNA"/>
</dbReference>
<comment type="caution">
    <text evidence="4">The sequence shown here is derived from an EMBL/GenBank/DDBJ whole genome shotgun (WGS) entry which is preliminary data.</text>
</comment>
<dbReference type="InterPro" id="IPR009081">
    <property type="entry name" value="PP-bd_ACP"/>
</dbReference>
<name>A0A652YLH4_NOCGL</name>
<evidence type="ECO:0000256" key="2">
    <source>
        <dbReference type="ARBA" id="ARBA00022450"/>
    </source>
</evidence>
<dbReference type="Pfam" id="PF13193">
    <property type="entry name" value="AMP-binding_C"/>
    <property type="match status" value="1"/>
</dbReference>
<protein>
    <submittedName>
        <fullName evidence="4">Acyl-CoA synthetase (AMP-forming)/AMP-acid ligase II</fullName>
    </submittedName>
</protein>
<dbReference type="Gene3D" id="1.10.1200.10">
    <property type="entry name" value="ACP-like"/>
    <property type="match status" value="1"/>
</dbReference>
<dbReference type="InterPro" id="IPR042099">
    <property type="entry name" value="ANL_N_sf"/>
</dbReference>
<dbReference type="PROSITE" id="PS00455">
    <property type="entry name" value="AMP_BINDING"/>
    <property type="match status" value="1"/>
</dbReference>
<dbReference type="InterPro" id="IPR001031">
    <property type="entry name" value="Thioesterase"/>
</dbReference>
<organism evidence="4">
    <name type="scientific">Nocardia globerula</name>
    <dbReference type="NCBI Taxonomy" id="1818"/>
    <lineage>
        <taxon>Bacteria</taxon>
        <taxon>Bacillati</taxon>
        <taxon>Actinomycetota</taxon>
        <taxon>Actinomycetes</taxon>
        <taxon>Mycobacteriales</taxon>
        <taxon>Nocardiaceae</taxon>
        <taxon>Nocardia</taxon>
    </lineage>
</organism>
<evidence type="ECO:0000313" key="4">
    <source>
        <dbReference type="EMBL" id="TYQ02456.1"/>
    </source>
</evidence>
<dbReference type="SMART" id="SM00824">
    <property type="entry name" value="PKS_TE"/>
    <property type="match status" value="1"/>
</dbReference>
<proteinExistence type="predicted"/>
<gene>
    <name evidence="4" type="ORF">FNL38_106276</name>
</gene>
<evidence type="ECO:0000256" key="1">
    <source>
        <dbReference type="ARBA" id="ARBA00001957"/>
    </source>
</evidence>
<dbReference type="PANTHER" id="PTHR44845">
    <property type="entry name" value="CARRIER DOMAIN-CONTAINING PROTEIN"/>
    <property type="match status" value="1"/>
</dbReference>
<accession>A0A652YLH4</accession>
<keyword evidence="2" id="KW-0596">Phosphopantetheine</keyword>
<reference evidence="4" key="1">
    <citation type="submission" date="2019-07" db="EMBL/GenBank/DDBJ databases">
        <title>Genomic Encyclopedia of Type Strains, Phase IV (KMG-IV): sequencing the most valuable type-strain genomes for metagenomic binning, comparative biology and taxonomic classification.</title>
        <authorList>
            <person name="Goeker M."/>
        </authorList>
    </citation>
    <scope>NUCLEOTIDE SEQUENCE</scope>
    <source>
        <strain evidence="4">DSM 44596</strain>
    </source>
</reference>
<dbReference type="Gene3D" id="3.40.50.12780">
    <property type="entry name" value="N-terminal domain of ligase-like"/>
    <property type="match status" value="1"/>
</dbReference>
<dbReference type="Pfam" id="PF00975">
    <property type="entry name" value="Thioesterase"/>
    <property type="match status" value="1"/>
</dbReference>
<dbReference type="AlphaFoldDB" id="A0A652YLH4"/>
<dbReference type="GO" id="GO:0016874">
    <property type="term" value="F:ligase activity"/>
    <property type="evidence" value="ECO:0007669"/>
    <property type="project" value="UniProtKB-KW"/>
</dbReference>
<sequence length="842" mass="90082">MSDISTFESFLAPSGHEPFPVPWSSVRERFESVATAVPDNIAVVCRGSSLSYRELHSLADAHARALVGHLGSDRRPVALDTTCSLDCVVALVSVLLSGHPLVLLDSQLPEDRRHNILTRSGAARISPAELAALPRHPEQPLPAVSESDCAVLLFTSGSTGTPKAVRQGHRLWLNQAADFHATLGIGSGDRLGMALPISFGGGLDVVFSALLNGGELHFLDPREVGIEEVPQWISSHMLTTLHATPSLLRAVMKVCAGTATLTGLRLVTTCGEAVHGDDVTRLRTLLSSTASYCNLSGSSETGNLAFNEFPPGRDVPDRVLPVGVVAANKVVRLLGPDGADVAPGEVGEIVVESPYLSEGYFVERDGTATAEITKFGRAADGTRSFRMGDLGRFDQHGLLHLVGRSDDAVKVRGYLVEPSEVESALRRLPAVEDAVVLARQTDSGAVLVGYVAVDPATRAPSAADLRRDLRKTLPDWMIPANLMLLPALPRNERGKVDRGALPAPSPRPAVIPPAVGVESELAALWSEILGIEQIGRDDDFVSLGGDSLQTQQMLTRAGQKFGAELSSATLANFPTLHQFSAHLEQAATGTTLRTRVLVPLQTGGTGDPLFAFAGAGSTALALLPLARELGPQWTVHGLQAHGLEGRGFPDWTVRSAAKRYLREIRQVQPHGPYTFVGHSLGGVIAMDVARLLEAEGETVNAVICLDTILSGPLGSGILDLSRSEPDSGEQSIPLSEPAPTDRRTLWKTRAMLLTAGLWQYPAQTQWDLFHDLGRRVALMHRLQPWDGAVSVVMAEDNPDDPAWWTRVAPHVVSVERVSGDHVGMLRPPYVAHTAALVREALK</sequence>